<keyword evidence="2" id="KW-0732">Signal</keyword>
<name>A0AAD7JH46_9AGAR</name>
<feature type="chain" id="PRO_5042026713" evidence="2">
    <location>
        <begin position="18"/>
        <end position="276"/>
    </location>
</feature>
<dbReference type="AlphaFoldDB" id="A0AAD7JH46"/>
<evidence type="ECO:0000256" key="1">
    <source>
        <dbReference type="SAM" id="MobiDB-lite"/>
    </source>
</evidence>
<dbReference type="EMBL" id="JARKIB010000032">
    <property type="protein sequence ID" value="KAJ7762524.1"/>
    <property type="molecule type" value="Genomic_DNA"/>
</dbReference>
<evidence type="ECO:0000313" key="4">
    <source>
        <dbReference type="Proteomes" id="UP001215598"/>
    </source>
</evidence>
<comment type="caution">
    <text evidence="3">The sequence shown here is derived from an EMBL/GenBank/DDBJ whole genome shotgun (WGS) entry which is preliminary data.</text>
</comment>
<sequence>MTQWMLVSREWLNIIVAFVFRDLWLTSPEHYEYVTEICNSNSSFICALADFGWEYTRQCKKLIEYATTVPRRDQILPRGYKSQIYAIPCKTIPTLLQKVTPRVTALHFVLIDCNTTYRNWDTFADSHFIAFMTASCPQLKRLWSTAELRREELPPLPHVNCQVRETLVFAGLPRTTSWPGVTNGDSLPVAENVGQTGIDARPSPGERDSGQQTVVPLSDEVVPTEQTAPIPAPNPVPPISVRKTPSGPCEATTQVAVKRRKTAFWRVVARVFRGRK</sequence>
<evidence type="ECO:0000256" key="2">
    <source>
        <dbReference type="SAM" id="SignalP"/>
    </source>
</evidence>
<organism evidence="3 4">
    <name type="scientific">Mycena metata</name>
    <dbReference type="NCBI Taxonomy" id="1033252"/>
    <lineage>
        <taxon>Eukaryota</taxon>
        <taxon>Fungi</taxon>
        <taxon>Dikarya</taxon>
        <taxon>Basidiomycota</taxon>
        <taxon>Agaricomycotina</taxon>
        <taxon>Agaricomycetes</taxon>
        <taxon>Agaricomycetidae</taxon>
        <taxon>Agaricales</taxon>
        <taxon>Marasmiineae</taxon>
        <taxon>Mycenaceae</taxon>
        <taxon>Mycena</taxon>
    </lineage>
</organism>
<dbReference type="Proteomes" id="UP001215598">
    <property type="component" value="Unassembled WGS sequence"/>
</dbReference>
<feature type="region of interest" description="Disordered" evidence="1">
    <location>
        <begin position="225"/>
        <end position="248"/>
    </location>
</feature>
<gene>
    <name evidence="3" type="ORF">B0H16DRAFT_1718975</name>
</gene>
<proteinExistence type="predicted"/>
<keyword evidence="4" id="KW-1185">Reference proteome</keyword>
<feature type="signal peptide" evidence="2">
    <location>
        <begin position="1"/>
        <end position="17"/>
    </location>
</feature>
<evidence type="ECO:0000313" key="3">
    <source>
        <dbReference type="EMBL" id="KAJ7762524.1"/>
    </source>
</evidence>
<reference evidence="3" key="1">
    <citation type="submission" date="2023-03" db="EMBL/GenBank/DDBJ databases">
        <title>Massive genome expansion in bonnet fungi (Mycena s.s.) driven by repeated elements and novel gene families across ecological guilds.</title>
        <authorList>
            <consortium name="Lawrence Berkeley National Laboratory"/>
            <person name="Harder C.B."/>
            <person name="Miyauchi S."/>
            <person name="Viragh M."/>
            <person name="Kuo A."/>
            <person name="Thoen E."/>
            <person name="Andreopoulos B."/>
            <person name="Lu D."/>
            <person name="Skrede I."/>
            <person name="Drula E."/>
            <person name="Henrissat B."/>
            <person name="Morin E."/>
            <person name="Kohler A."/>
            <person name="Barry K."/>
            <person name="LaButti K."/>
            <person name="Morin E."/>
            <person name="Salamov A."/>
            <person name="Lipzen A."/>
            <person name="Mereny Z."/>
            <person name="Hegedus B."/>
            <person name="Baldrian P."/>
            <person name="Stursova M."/>
            <person name="Weitz H."/>
            <person name="Taylor A."/>
            <person name="Grigoriev I.V."/>
            <person name="Nagy L.G."/>
            <person name="Martin F."/>
            <person name="Kauserud H."/>
        </authorList>
    </citation>
    <scope>NUCLEOTIDE SEQUENCE</scope>
    <source>
        <strain evidence="3">CBHHK182m</strain>
    </source>
</reference>
<accession>A0AAD7JH46</accession>
<protein>
    <submittedName>
        <fullName evidence="3">Uncharacterized protein</fullName>
    </submittedName>
</protein>